<protein>
    <submittedName>
        <fullName evidence="2">Uncharacterized protein</fullName>
    </submittedName>
</protein>
<proteinExistence type="predicted"/>
<organism evidence="2 3">
    <name type="scientific">Ectocarpus siliculosus</name>
    <name type="common">Brown alga</name>
    <name type="synonym">Conferva siliculosa</name>
    <dbReference type="NCBI Taxonomy" id="2880"/>
    <lineage>
        <taxon>Eukaryota</taxon>
        <taxon>Sar</taxon>
        <taxon>Stramenopiles</taxon>
        <taxon>Ochrophyta</taxon>
        <taxon>PX clade</taxon>
        <taxon>Phaeophyceae</taxon>
        <taxon>Ectocarpales</taxon>
        <taxon>Ectocarpaceae</taxon>
        <taxon>Ectocarpus</taxon>
    </lineage>
</organism>
<evidence type="ECO:0000313" key="3">
    <source>
        <dbReference type="Proteomes" id="UP000002630"/>
    </source>
</evidence>
<dbReference type="EMBL" id="FN648734">
    <property type="protein sequence ID" value="CBJ33595.1"/>
    <property type="molecule type" value="Genomic_DNA"/>
</dbReference>
<sequence>MGHPKNTPRKRGSQDDWTTPLGNYAFDSPVKPRNASTRRPPFSPTSPNTGRTPPRARSTKRLQLVDNDGDDSVWSLPEEESEGEQVPAAKGVSSKKPKCGGGNPWAKKLKKDIIVDTDEKLTLVELVTDLVSGVAESCDRRKMSQELNELVAEYEQSKANRPVEGRSLFALIGKKGAQTTEQRLSVANMKGKPELRRFILDIEESVSSTGLVLIDNTTKSRKGTEANNAMVIDPRSGEWVKATRLKGKAGGPKSNFGKTKGETVAGAKAREAAASATFDAAMTDEEAAEAKQKLDNATKRHRVTEPARADQAKGGAASSGTDCNQGWRRTQ</sequence>
<reference evidence="2 3" key="1">
    <citation type="journal article" date="2010" name="Nature">
        <title>The Ectocarpus genome and the independent evolution of multicellularity in brown algae.</title>
        <authorList>
            <person name="Cock J.M."/>
            <person name="Sterck L."/>
            <person name="Rouze P."/>
            <person name="Scornet D."/>
            <person name="Allen A.E."/>
            <person name="Amoutzias G."/>
            <person name="Anthouard V."/>
            <person name="Artiguenave F."/>
            <person name="Aury J.M."/>
            <person name="Badger J.H."/>
            <person name="Beszteri B."/>
            <person name="Billiau K."/>
            <person name="Bonnet E."/>
            <person name="Bothwell J.H."/>
            <person name="Bowler C."/>
            <person name="Boyen C."/>
            <person name="Brownlee C."/>
            <person name="Carrano C.J."/>
            <person name="Charrier B."/>
            <person name="Cho G.Y."/>
            <person name="Coelho S.M."/>
            <person name="Collen J."/>
            <person name="Corre E."/>
            <person name="Da Silva C."/>
            <person name="Delage L."/>
            <person name="Delaroque N."/>
            <person name="Dittami S.M."/>
            <person name="Doulbeau S."/>
            <person name="Elias M."/>
            <person name="Farnham G."/>
            <person name="Gachon C.M."/>
            <person name="Gschloessl B."/>
            <person name="Heesch S."/>
            <person name="Jabbari K."/>
            <person name="Jubin C."/>
            <person name="Kawai H."/>
            <person name="Kimura K."/>
            <person name="Kloareg B."/>
            <person name="Kupper F.C."/>
            <person name="Lang D."/>
            <person name="Le Bail A."/>
            <person name="Leblanc C."/>
            <person name="Lerouge P."/>
            <person name="Lohr M."/>
            <person name="Lopez P.J."/>
            <person name="Martens C."/>
            <person name="Maumus F."/>
            <person name="Michel G."/>
            <person name="Miranda-Saavedra D."/>
            <person name="Morales J."/>
            <person name="Moreau H."/>
            <person name="Motomura T."/>
            <person name="Nagasato C."/>
            <person name="Napoli C.A."/>
            <person name="Nelson D.R."/>
            <person name="Nyvall-Collen P."/>
            <person name="Peters A.F."/>
            <person name="Pommier C."/>
            <person name="Potin P."/>
            <person name="Poulain J."/>
            <person name="Quesneville H."/>
            <person name="Read B."/>
            <person name="Rensing S.A."/>
            <person name="Ritter A."/>
            <person name="Rousvoal S."/>
            <person name="Samanta M."/>
            <person name="Samson G."/>
            <person name="Schroeder D.C."/>
            <person name="Segurens B."/>
            <person name="Strittmatter M."/>
            <person name="Tonon T."/>
            <person name="Tregear J.W."/>
            <person name="Valentin K."/>
            <person name="von Dassow P."/>
            <person name="Yamagishi T."/>
            <person name="Van de Peer Y."/>
            <person name="Wincker P."/>
        </authorList>
    </citation>
    <scope>NUCLEOTIDE SEQUENCE [LARGE SCALE GENOMIC DNA]</scope>
    <source>
        <strain evidence="3">Ec32 / CCAP1310/4</strain>
    </source>
</reference>
<accession>D7G3R8</accession>
<evidence type="ECO:0000256" key="1">
    <source>
        <dbReference type="SAM" id="MobiDB-lite"/>
    </source>
</evidence>
<feature type="compositionally biased region" description="Basic and acidic residues" evidence="1">
    <location>
        <begin position="288"/>
        <end position="311"/>
    </location>
</feature>
<dbReference type="InParanoid" id="D7G3R8"/>
<evidence type="ECO:0000313" key="2">
    <source>
        <dbReference type="EMBL" id="CBJ33595.1"/>
    </source>
</evidence>
<feature type="compositionally biased region" description="Polar residues" evidence="1">
    <location>
        <begin position="318"/>
        <end position="331"/>
    </location>
</feature>
<feature type="region of interest" description="Disordered" evidence="1">
    <location>
        <begin position="1"/>
        <end position="103"/>
    </location>
</feature>
<keyword evidence="3" id="KW-1185">Reference proteome</keyword>
<name>D7G3R8_ECTSI</name>
<dbReference type="Proteomes" id="UP000002630">
    <property type="component" value="Linkage Group LG09"/>
</dbReference>
<feature type="compositionally biased region" description="Acidic residues" evidence="1">
    <location>
        <begin position="67"/>
        <end position="83"/>
    </location>
</feature>
<dbReference type="AlphaFoldDB" id="D7G3R8"/>
<feature type="region of interest" description="Disordered" evidence="1">
    <location>
        <begin position="278"/>
        <end position="331"/>
    </location>
</feature>
<dbReference type="EMBL" id="FN649734">
    <property type="protein sequence ID" value="CBJ33595.1"/>
    <property type="molecule type" value="Genomic_DNA"/>
</dbReference>
<feature type="compositionally biased region" description="Basic residues" evidence="1">
    <location>
        <begin position="1"/>
        <end position="11"/>
    </location>
</feature>
<gene>
    <name evidence="2" type="ORF">Esi_0523_0010</name>
</gene>